<evidence type="ECO:0000256" key="5">
    <source>
        <dbReference type="SAM" id="Phobius"/>
    </source>
</evidence>
<dbReference type="Gene3D" id="1.20.1070.10">
    <property type="entry name" value="Rhodopsin 7-helix transmembrane proteins"/>
    <property type="match status" value="1"/>
</dbReference>
<keyword evidence="4 5" id="KW-0472">Membrane</keyword>
<comment type="subcellular location">
    <subcellularLocation>
        <location evidence="1">Membrane</location>
    </subcellularLocation>
</comment>
<evidence type="ECO:0000256" key="1">
    <source>
        <dbReference type="ARBA" id="ARBA00004370"/>
    </source>
</evidence>
<feature type="transmembrane region" description="Helical" evidence="5">
    <location>
        <begin position="158"/>
        <end position="182"/>
    </location>
</feature>
<dbReference type="EMBL" id="CAJFDH010000006">
    <property type="protein sequence ID" value="CAD5228598.1"/>
    <property type="molecule type" value="Genomic_DNA"/>
</dbReference>
<dbReference type="EMBL" id="CAJFCW020000006">
    <property type="protein sequence ID" value="CAG9124722.1"/>
    <property type="molecule type" value="Genomic_DNA"/>
</dbReference>
<evidence type="ECO:0000313" key="6">
    <source>
        <dbReference type="EMBL" id="CAD5228598.1"/>
    </source>
</evidence>
<feature type="transmembrane region" description="Helical" evidence="5">
    <location>
        <begin position="125"/>
        <end position="146"/>
    </location>
</feature>
<protein>
    <recommendedName>
        <fullName evidence="8">G_PROTEIN_RECEP_F1_2 domain-containing protein</fullName>
    </recommendedName>
</protein>
<proteinExistence type="predicted"/>
<dbReference type="Proteomes" id="UP000614601">
    <property type="component" value="Unassembled WGS sequence"/>
</dbReference>
<dbReference type="InterPro" id="IPR019424">
    <property type="entry name" value="7TM_GPCR_Srsx"/>
</dbReference>
<keyword evidence="3 5" id="KW-1133">Transmembrane helix</keyword>
<keyword evidence="2 5" id="KW-0812">Transmembrane</keyword>
<evidence type="ECO:0008006" key="8">
    <source>
        <dbReference type="Google" id="ProtNLM"/>
    </source>
</evidence>
<gene>
    <name evidence="6" type="ORF">BOKJ2_LOCUS12758</name>
</gene>
<evidence type="ECO:0000256" key="4">
    <source>
        <dbReference type="ARBA" id="ARBA00023136"/>
    </source>
</evidence>
<dbReference type="OrthoDB" id="5820127at2759"/>
<feature type="transmembrane region" description="Helical" evidence="5">
    <location>
        <begin position="86"/>
        <end position="104"/>
    </location>
</feature>
<reference evidence="6" key="1">
    <citation type="submission" date="2020-09" db="EMBL/GenBank/DDBJ databases">
        <authorList>
            <person name="Kikuchi T."/>
        </authorList>
    </citation>
    <scope>NUCLEOTIDE SEQUENCE</scope>
    <source>
        <strain evidence="6">SH1</strain>
    </source>
</reference>
<dbReference type="AlphaFoldDB" id="A0A811LKF9"/>
<dbReference type="SUPFAM" id="SSF81321">
    <property type="entry name" value="Family A G protein-coupled receptor-like"/>
    <property type="match status" value="1"/>
</dbReference>
<comment type="caution">
    <text evidence="6">The sequence shown here is derived from an EMBL/GenBank/DDBJ whole genome shotgun (WGS) entry which is preliminary data.</text>
</comment>
<sequence>MWDSIKNEIIRSHHYRENFSNPMSEWLFENYNGKGVTLSIVMPPVLFFICMLVSYFGNGMVILATIRKTPVMCSIIDSMGAGALPWFNTCVLLNILDVLIYTIVWIQLKVNTKASDTMRRVFKSLLVMMMVVGFGWLINALVRSVIIPYGHIPVSQWFFWASYCGFLVNIASTLNFFILFWFSSEYQAAFISLIPWLARFRSSDVQALPSSYNDRSRSRVDRLHSIVKNGSSSQYDNIL</sequence>
<organism evidence="6 7">
    <name type="scientific">Bursaphelenchus okinawaensis</name>
    <dbReference type="NCBI Taxonomy" id="465554"/>
    <lineage>
        <taxon>Eukaryota</taxon>
        <taxon>Metazoa</taxon>
        <taxon>Ecdysozoa</taxon>
        <taxon>Nematoda</taxon>
        <taxon>Chromadorea</taxon>
        <taxon>Rhabditida</taxon>
        <taxon>Tylenchina</taxon>
        <taxon>Tylenchomorpha</taxon>
        <taxon>Aphelenchoidea</taxon>
        <taxon>Aphelenchoididae</taxon>
        <taxon>Bursaphelenchus</taxon>
    </lineage>
</organism>
<accession>A0A811LKF9</accession>
<dbReference type="SMART" id="SM01381">
    <property type="entry name" value="7TM_GPCR_Srsx"/>
    <property type="match status" value="1"/>
</dbReference>
<dbReference type="GO" id="GO:0004930">
    <property type="term" value="F:G protein-coupled receptor activity"/>
    <property type="evidence" value="ECO:0007669"/>
    <property type="project" value="InterPro"/>
</dbReference>
<dbReference type="PANTHER" id="PTHR23360">
    <property type="entry name" value="G-PROTEIN COUPLED RECEPTORS FAMILY 1 PROFILE DOMAIN-CONTAINING PROTEIN-RELATED"/>
    <property type="match status" value="1"/>
</dbReference>
<name>A0A811LKF9_9BILA</name>
<dbReference type="InterPro" id="IPR000276">
    <property type="entry name" value="GPCR_Rhodpsn"/>
</dbReference>
<feature type="transmembrane region" description="Helical" evidence="5">
    <location>
        <begin position="45"/>
        <end position="66"/>
    </location>
</feature>
<dbReference type="Pfam" id="PF10320">
    <property type="entry name" value="7TM_GPCR_Srsx"/>
    <property type="match status" value="1"/>
</dbReference>
<dbReference type="PANTHER" id="PTHR23360:SF5">
    <property type="entry name" value="G-PROTEIN COUPLED RECEPTORS FAMILY 1 PROFILE DOMAIN-CONTAINING PROTEIN"/>
    <property type="match status" value="1"/>
</dbReference>
<keyword evidence="7" id="KW-1185">Reference proteome</keyword>
<evidence type="ECO:0000256" key="2">
    <source>
        <dbReference type="ARBA" id="ARBA00022692"/>
    </source>
</evidence>
<evidence type="ECO:0000256" key="3">
    <source>
        <dbReference type="ARBA" id="ARBA00022989"/>
    </source>
</evidence>
<dbReference type="Proteomes" id="UP000783686">
    <property type="component" value="Unassembled WGS sequence"/>
</dbReference>
<evidence type="ECO:0000313" key="7">
    <source>
        <dbReference type="Proteomes" id="UP000614601"/>
    </source>
</evidence>
<dbReference type="InterPro" id="IPR047130">
    <property type="entry name" value="7TM_GPCR_Srsx_nematod"/>
</dbReference>
<dbReference type="GO" id="GO:0016020">
    <property type="term" value="C:membrane"/>
    <property type="evidence" value="ECO:0007669"/>
    <property type="project" value="UniProtKB-SubCell"/>
</dbReference>